<dbReference type="Pfam" id="PF00526">
    <property type="entry name" value="Dicty_CTDC"/>
    <property type="match status" value="1"/>
</dbReference>
<proteinExistence type="predicted"/>
<sequence>MNKASLSLWLAMALMGAGLVGCGDDDGGGGGADAGVEDAAQGQDGSTPACSEDSECDDGDPCNGAETCGASGCTEGAAAEDGTACDADGDETTADLCVAGECGATRCGDGHADDSTGEECDDGNDVSGDGCDDCRFSCDEDADCDDDIECNGAETCSDAHVCELGEPLADETACAAGTGTCAAGVCLARTCTDDEDCSDGNACNGEETCGGETGCTIGTALDCDDENACTADSCDAAVGCRHALIDGDRDGAAPTSAGACGTDCDDTRADVHPDADDVCDGVDNDCDGETDEGGVTTWYVDCDRDSYARSGAAMVESCARPAPGTAGCASGGGWTTRAPSAPAESDCNDGVAAVNPGQATFQTTAIAGAPEASDYDYDCNATEEVRSDDEGACRRAGLVCAVTEGWSGDATPACGATADWVVRCMPSGVLGCSAVTEERQQACR</sequence>
<dbReference type="InterPro" id="IPR021655">
    <property type="entry name" value="Put_metal-bd"/>
</dbReference>
<accession>A0A0F6YF39</accession>
<dbReference type="AlphaFoldDB" id="A0A0F6YF39"/>
<dbReference type="Pfam" id="PF11617">
    <property type="entry name" value="Cu-binding_MopE"/>
    <property type="match status" value="2"/>
</dbReference>
<dbReference type="RefSeq" id="WP_083457067.1">
    <property type="nucleotide sequence ID" value="NZ_CP011125.1"/>
</dbReference>
<organism evidence="2 3">
    <name type="scientific">Sandaracinus amylolyticus</name>
    <dbReference type="NCBI Taxonomy" id="927083"/>
    <lineage>
        <taxon>Bacteria</taxon>
        <taxon>Pseudomonadati</taxon>
        <taxon>Myxococcota</taxon>
        <taxon>Polyangia</taxon>
        <taxon>Polyangiales</taxon>
        <taxon>Sandaracinaceae</taxon>
        <taxon>Sandaracinus</taxon>
    </lineage>
</organism>
<keyword evidence="3" id="KW-1185">Reference proteome</keyword>
<protein>
    <submittedName>
        <fullName evidence="2">Multiple EGF-like-domain protein 3</fullName>
    </submittedName>
</protein>
<evidence type="ECO:0000313" key="3">
    <source>
        <dbReference type="Proteomes" id="UP000034883"/>
    </source>
</evidence>
<dbReference type="Proteomes" id="UP000034883">
    <property type="component" value="Chromosome"/>
</dbReference>
<gene>
    <name evidence="2" type="ORF">DB32_000290</name>
</gene>
<dbReference type="OrthoDB" id="7156875at2"/>
<name>A0A0F6YF39_9BACT</name>
<dbReference type="KEGG" id="samy:DB32_000290"/>
<dbReference type="InterPro" id="IPR001673">
    <property type="entry name" value="S_mold_repeat"/>
</dbReference>
<dbReference type="STRING" id="927083.DB32_000290"/>
<reference evidence="2 3" key="1">
    <citation type="submission" date="2015-03" db="EMBL/GenBank/DDBJ databases">
        <title>Genome assembly of Sandaracinus amylolyticus DSM 53668.</title>
        <authorList>
            <person name="Sharma G."/>
            <person name="Subramanian S."/>
        </authorList>
    </citation>
    <scope>NUCLEOTIDE SEQUENCE [LARGE SCALE GENOMIC DNA]</scope>
    <source>
        <strain evidence="2 3">DSM 53668</strain>
    </source>
</reference>
<feature type="region of interest" description="Disordered" evidence="1">
    <location>
        <begin position="30"/>
        <end position="52"/>
    </location>
</feature>
<dbReference type="PROSITE" id="PS51257">
    <property type="entry name" value="PROKAR_LIPOPROTEIN"/>
    <property type="match status" value="1"/>
</dbReference>
<evidence type="ECO:0000313" key="2">
    <source>
        <dbReference type="EMBL" id="AKF03141.1"/>
    </source>
</evidence>
<dbReference type="EMBL" id="CP011125">
    <property type="protein sequence ID" value="AKF03141.1"/>
    <property type="molecule type" value="Genomic_DNA"/>
</dbReference>
<evidence type="ECO:0000256" key="1">
    <source>
        <dbReference type="SAM" id="MobiDB-lite"/>
    </source>
</evidence>